<dbReference type="Ensembl" id="ENSAZOT00000008488.1">
    <property type="protein sequence ID" value="ENSAZOP00000007962.1"/>
    <property type="gene ID" value="ENSAZOG00000005070.1"/>
</dbReference>
<evidence type="ECO:0000259" key="2">
    <source>
        <dbReference type="PROSITE" id="PS50878"/>
    </source>
</evidence>
<feature type="chain" id="PRO_5034020964" description="Reverse transcriptase domain-containing protein" evidence="1">
    <location>
        <begin position="24"/>
        <end position="257"/>
    </location>
</feature>
<dbReference type="AlphaFoldDB" id="A0A8B9ZQR3"/>
<dbReference type="InterPro" id="IPR000477">
    <property type="entry name" value="RT_dom"/>
</dbReference>
<accession>A0A8B9ZQR3</accession>
<evidence type="ECO:0000313" key="4">
    <source>
        <dbReference type="Proteomes" id="UP000694549"/>
    </source>
</evidence>
<dbReference type="CDD" id="cd01650">
    <property type="entry name" value="RT_nLTR_like"/>
    <property type="match status" value="1"/>
</dbReference>
<reference evidence="3" key="1">
    <citation type="submission" date="2025-08" db="UniProtKB">
        <authorList>
            <consortium name="Ensembl"/>
        </authorList>
    </citation>
    <scope>IDENTIFICATION</scope>
</reference>
<feature type="domain" description="Reverse transcriptase" evidence="2">
    <location>
        <begin position="19"/>
        <end position="257"/>
    </location>
</feature>
<keyword evidence="1" id="KW-0732">Signal</keyword>
<feature type="signal peptide" evidence="1">
    <location>
        <begin position="1"/>
        <end position="23"/>
    </location>
</feature>
<name>A0A8B9ZQR3_9AVES</name>
<dbReference type="PROSITE" id="PS50878">
    <property type="entry name" value="RT_POL"/>
    <property type="match status" value="1"/>
</dbReference>
<dbReference type="SUPFAM" id="SSF56672">
    <property type="entry name" value="DNA/RNA polymerases"/>
    <property type="match status" value="1"/>
</dbReference>
<organism evidence="3 4">
    <name type="scientific">Anas zonorhyncha</name>
    <name type="common">Eastern spot-billed duck</name>
    <dbReference type="NCBI Taxonomy" id="75864"/>
    <lineage>
        <taxon>Eukaryota</taxon>
        <taxon>Metazoa</taxon>
        <taxon>Chordata</taxon>
        <taxon>Craniata</taxon>
        <taxon>Vertebrata</taxon>
        <taxon>Euteleostomi</taxon>
        <taxon>Archelosauria</taxon>
        <taxon>Archosauria</taxon>
        <taxon>Dinosauria</taxon>
        <taxon>Saurischia</taxon>
        <taxon>Theropoda</taxon>
        <taxon>Coelurosauria</taxon>
        <taxon>Aves</taxon>
        <taxon>Neognathae</taxon>
        <taxon>Galloanserae</taxon>
        <taxon>Anseriformes</taxon>
        <taxon>Anatidae</taxon>
        <taxon>Anatinae</taxon>
        <taxon>Anas</taxon>
    </lineage>
</organism>
<dbReference type="InterPro" id="IPR043502">
    <property type="entry name" value="DNA/RNA_pol_sf"/>
</dbReference>
<evidence type="ECO:0000313" key="3">
    <source>
        <dbReference type="Ensembl" id="ENSAZOP00000007962.1"/>
    </source>
</evidence>
<protein>
    <recommendedName>
        <fullName evidence="2">Reverse transcriptase domain-containing protein</fullName>
    </recommendedName>
</protein>
<evidence type="ECO:0000256" key="1">
    <source>
        <dbReference type="SAM" id="SignalP"/>
    </source>
</evidence>
<dbReference type="Proteomes" id="UP000694549">
    <property type="component" value="Unplaced"/>
</dbReference>
<sequence length="257" mass="28915">MGLFLFLILFYFSQLFFQHSWESGEVPVDWKLANAVPIFKKGKKENPSNYRPVSLTSVPGKIMKKMILEVIEAPRGDNAVIGPSRYGFMRGRSCLTNLISFYDKITHLVDQGKPADVIFLDFSKAFDTVSHRILLDKMSSIQLNKSIIRWVSNWLKGRAQRVVVNGATSGWWMVTSGVSQGSILGPVLFNVFINDLDVGLGVLSKFADDTKLGGVMDLDEGGKALQRDLNRLENWAITNCMKFNRSKCRVLNQGWSN</sequence>
<dbReference type="Pfam" id="PF00078">
    <property type="entry name" value="RVT_1"/>
    <property type="match status" value="1"/>
</dbReference>
<reference evidence="3" key="2">
    <citation type="submission" date="2025-09" db="UniProtKB">
        <authorList>
            <consortium name="Ensembl"/>
        </authorList>
    </citation>
    <scope>IDENTIFICATION</scope>
</reference>
<proteinExistence type="predicted"/>
<dbReference type="PANTHER" id="PTHR33332">
    <property type="entry name" value="REVERSE TRANSCRIPTASE DOMAIN-CONTAINING PROTEIN"/>
    <property type="match status" value="1"/>
</dbReference>
<keyword evidence="4" id="KW-1185">Reference proteome</keyword>